<dbReference type="InterPro" id="IPR011335">
    <property type="entry name" value="Restrct_endonuc-II-like"/>
</dbReference>
<protein>
    <recommendedName>
        <fullName evidence="4">Restriction endonuclease type IV Mrr domain-containing protein</fullName>
    </recommendedName>
</protein>
<evidence type="ECO:0000313" key="3">
    <source>
        <dbReference type="Proteomes" id="UP000240009"/>
    </source>
</evidence>
<dbReference type="InterPro" id="IPR011990">
    <property type="entry name" value="TPR-like_helical_dom_sf"/>
</dbReference>
<accession>A0A2S8G8H5</accession>
<dbReference type="Proteomes" id="UP000240009">
    <property type="component" value="Unassembled WGS sequence"/>
</dbReference>
<dbReference type="GO" id="GO:0042802">
    <property type="term" value="F:identical protein binding"/>
    <property type="evidence" value="ECO:0007669"/>
    <property type="project" value="InterPro"/>
</dbReference>
<comment type="caution">
    <text evidence="2">The sequence shown here is derived from an EMBL/GenBank/DDBJ whole genome shotgun (WGS) entry which is preliminary data.</text>
</comment>
<organism evidence="2 3">
    <name type="scientific">Blastopirellula marina</name>
    <dbReference type="NCBI Taxonomy" id="124"/>
    <lineage>
        <taxon>Bacteria</taxon>
        <taxon>Pseudomonadati</taxon>
        <taxon>Planctomycetota</taxon>
        <taxon>Planctomycetia</taxon>
        <taxon>Pirellulales</taxon>
        <taxon>Pirellulaceae</taxon>
        <taxon>Blastopirellula</taxon>
    </lineage>
</organism>
<dbReference type="SUPFAM" id="SSF48452">
    <property type="entry name" value="TPR-like"/>
    <property type="match status" value="4"/>
</dbReference>
<evidence type="ECO:0000256" key="1">
    <source>
        <dbReference type="SAM" id="MobiDB-lite"/>
    </source>
</evidence>
<dbReference type="InterPro" id="IPR011717">
    <property type="entry name" value="TPR-4"/>
</dbReference>
<dbReference type="AlphaFoldDB" id="A0A2S8G8H5"/>
<dbReference type="Gene3D" id="1.25.40.10">
    <property type="entry name" value="Tetratricopeptide repeat domain"/>
    <property type="match status" value="6"/>
</dbReference>
<proteinExistence type="predicted"/>
<dbReference type="Pfam" id="PF13424">
    <property type="entry name" value="TPR_12"/>
    <property type="match status" value="1"/>
</dbReference>
<dbReference type="SUPFAM" id="SSF52980">
    <property type="entry name" value="Restriction endonuclease-like"/>
    <property type="match status" value="1"/>
</dbReference>
<sequence length="1238" mass="139670">MLTPSTYQLPPPENWQNFEHLCWRLWRAVHVGCEVQKNGRGGQRQNGVDVFVHTQQGSWIGIQCKGKDNYQDKKVTRAELRREVKAADNFRPKLSEYILATTARRDGGIQEFARILTVERGKKGLFPVRVRSWDDIRDLLDSHPEVVSEVYKGAPFVQDVPILVNHLVHLLGLDAPRGDANHQDLPNSKAIAIRDAISALGTKRHGDHDQLLEDIGPESTGKLMGGKQRRQKARRPRVTKRGVTPTILSPERTRLLALIATTPRPFSVEDLKRIFPHIDWKEDIRYFRRKQLLKTENGKLSVPKGIRQSIMPKKTDEDVYLKEWINVLEPLKAHPDTAIFLAMQQVKSGLVVEAVETLVEMAETLFPGPWNEICLSWLLEADRPEFTSRLSQEQRVHYLNAVALCYSRSRQFTKAVSWFVKMRRFSKRVGHNWGVGQSYHNCGIAYLEAGDLKNAATNFQKSIDHVRETGDKFLLGRSLYELAMTLSSSSYEKAEQLFSESEQVKRDNGDDDGLLGIYHGRATLAVQRGDFKDALDWFRKAEQSAQKVGHFHAVALETYNIGKTFADLGDLEQSLSYAQRAKELAEKDEFPDVLLLSVGGEALAYHHLGWHDKAEAAFRQLFELHSEEGKHREAVIALHDAGAALASQRKYNDARKTLAKASKLAAQFKIREWLYQSQADIALTHSMEGNDTKALSVLRSKAQHAESCGENWVATKLWIDVIELLLKCDASHTRIKSAVDRALGAAEVLDDKSSLQAKIYANWYWLCWQRQEYDDSLRALEDMLAAARRSKDNELIGRAEDQLGVCLQQLGRFDEAVSKHRRARSAAVRAGNQELVEAISSNLGSALRNVGRHAKAREAYDEAERIALGRGDIEAAIGIAHNRALSWQAQDELDQAENDFRECRDKARRRGFHGEYVRALHALANVSWQRGNVREAVKRYQRALDAAEKFLDSERHRICINYAVALRHKNEEEKAVAVLESASVDFQGLPDAHVYHSLLGDLYEDVGNLDLAAKQWKLAQLNAMRTRDESAIATSASLLAAFEGEAGRLEEADRNCQLALGHESIPELRLPLLVQRLGVVLELDDEALINEVLEEIQILAIETKTDDDLIDALTMLGEYNWEKKLEDDSIKSFILAMSRCPQTDFERFVEIGSIAASKLASLWNDGPERSSALLNSTMDWLVEEQGCKQTAILLWPFAVGERVAKDISTSDFQAVDELQISEKIFGIVMEEVLAVCGK</sequence>
<feature type="compositionally biased region" description="Basic residues" evidence="1">
    <location>
        <begin position="227"/>
        <end position="240"/>
    </location>
</feature>
<feature type="region of interest" description="Disordered" evidence="1">
    <location>
        <begin position="209"/>
        <end position="241"/>
    </location>
</feature>
<evidence type="ECO:0000313" key="2">
    <source>
        <dbReference type="EMBL" id="PQO40755.1"/>
    </source>
</evidence>
<dbReference type="Pfam" id="PF07721">
    <property type="entry name" value="TPR_4"/>
    <property type="match status" value="1"/>
</dbReference>
<reference evidence="2 3" key="1">
    <citation type="submission" date="2018-02" db="EMBL/GenBank/DDBJ databases">
        <title>Comparative genomes isolates from brazilian mangrove.</title>
        <authorList>
            <person name="Araujo J.E."/>
            <person name="Taketani R.G."/>
            <person name="Silva M.C.P."/>
            <person name="Loureco M.V."/>
            <person name="Andreote F.D."/>
        </authorList>
    </citation>
    <scope>NUCLEOTIDE SEQUENCE [LARGE SCALE GENOMIC DNA]</scope>
    <source>
        <strain evidence="2 3">HEX-2 MGV</strain>
    </source>
</reference>
<evidence type="ECO:0008006" key="4">
    <source>
        <dbReference type="Google" id="ProtNLM"/>
    </source>
</evidence>
<dbReference type="PANTHER" id="PTHR10098">
    <property type="entry name" value="RAPSYN-RELATED"/>
    <property type="match status" value="1"/>
</dbReference>
<name>A0A2S8G8H5_9BACT</name>
<dbReference type="Pfam" id="PF13181">
    <property type="entry name" value="TPR_8"/>
    <property type="match status" value="1"/>
</dbReference>
<gene>
    <name evidence="2" type="ORF">C5Y96_01260</name>
</gene>
<dbReference type="EMBL" id="PUIA01000012">
    <property type="protein sequence ID" value="PQO40755.1"/>
    <property type="molecule type" value="Genomic_DNA"/>
</dbReference>
<dbReference type="InterPro" id="IPR019734">
    <property type="entry name" value="TPR_rpt"/>
</dbReference>
<dbReference type="SMART" id="SM00028">
    <property type="entry name" value="TPR"/>
    <property type="match status" value="10"/>
</dbReference>